<dbReference type="InterPro" id="IPR007245">
    <property type="entry name" value="PIG-T"/>
</dbReference>
<dbReference type="GO" id="GO:0042765">
    <property type="term" value="C:GPI-anchor transamidase complex"/>
    <property type="evidence" value="ECO:0007669"/>
    <property type="project" value="InterPro"/>
</dbReference>
<feature type="transmembrane region" description="Helical" evidence="1">
    <location>
        <begin position="509"/>
        <end position="531"/>
    </location>
</feature>
<proteinExistence type="evidence at transcript level"/>
<evidence type="ECO:0008006" key="4">
    <source>
        <dbReference type="Google" id="ProtNLM"/>
    </source>
</evidence>
<feature type="chain" id="PRO_5003772308" description="GPI transamidase component PIG-T" evidence="2">
    <location>
        <begin position="24"/>
        <end position="565"/>
    </location>
</feature>
<sequence length="565" mass="64007">MKYFASWIVLCIINQLQCTLSLAHDTFTEELLIKPLFGNQVYAHFNFATVWNVEPENENYRHTNLFPRALAEIVESLNVQELHISLTSGLWRYETWGYPVIDAAPGAEVWAWFKPHTKNVPGNWQLLTNSLSGLLCASFNFVDHKNTISPEFLFRPRGVVDWPSVNNSFVRYASLPREIVCTENLTPFKKLLPCGSKAGLASLLNSGHIHNTKYHSIGLHLRQVCQTESCDAIALELQLAVSLVYDYALLGTKDWSFKNLFGQGLHGKCPLASNSSIYVDLSSRAWHNFGIFPEPNKIETSIRGGQVSDYAVYSIPRYFLNVHAKYDASFDLSINIPPPLHANQYLTGYGQQRGGIVTEIYNNHWNSLTVILLQNIAWFVPVYLHTLNVVSNGQVITPTVLRYGPGGQRKKPYYIEVVLKLPPRSVTTVSIDFDYVFLEWQEYPPDANHGFYIGSAVVSSFLPLAKNYTGLPQDSSTVFGSFNASRSGYLVQIRTENMVITLPTPDFSMPYNVICLACTVVALAFGPLHNITTKRLILKKKNEEKLIQRLKNRLVEKFWKKEKEE</sequence>
<keyword evidence="2" id="KW-0732">Signal</keyword>
<feature type="signal peptide" evidence="2">
    <location>
        <begin position="1"/>
        <end position="23"/>
    </location>
</feature>
<keyword evidence="1" id="KW-1133">Transmembrane helix</keyword>
<reference evidence="3" key="1">
    <citation type="journal article" date="2012" name="Insect Biochem. Mol. Biol.">
        <title>Transcriptome and full-length cDNA resources for the mountain pine beetle, Dendroctonus ponderosae Hopkins, a major insect pest of pine forests.</title>
        <authorList>
            <person name="Keeling C.I."/>
            <person name="Henderson H."/>
            <person name="Li M."/>
            <person name="Yuen M."/>
            <person name="Clark E.L."/>
            <person name="Fraser J.D."/>
            <person name="Huber D.P."/>
            <person name="Liao N.Y."/>
            <person name="Roderick Docking T."/>
            <person name="Birol I."/>
            <person name="Chan S.K."/>
            <person name="Taylor G.A."/>
            <person name="Palmquist D."/>
            <person name="Jones S.J."/>
            <person name="Bohlmann J."/>
        </authorList>
    </citation>
    <scope>NUCLEOTIDE SEQUENCE</scope>
    <source>
        <tissue evidence="3">Heads</tissue>
    </source>
</reference>
<evidence type="ECO:0000256" key="1">
    <source>
        <dbReference type="SAM" id="Phobius"/>
    </source>
</evidence>
<keyword evidence="1" id="KW-0812">Transmembrane</keyword>
<dbReference type="Pfam" id="PF04113">
    <property type="entry name" value="Gpi16"/>
    <property type="match status" value="2"/>
</dbReference>
<keyword evidence="1" id="KW-0472">Membrane</keyword>
<evidence type="ECO:0000256" key="2">
    <source>
        <dbReference type="SAM" id="SignalP"/>
    </source>
</evidence>
<accession>J3JVR4</accession>
<dbReference type="PANTHER" id="PTHR12959:SF11">
    <property type="entry name" value="GPI TRANSAMIDASE COMPONENT PIG-T"/>
    <property type="match status" value="1"/>
</dbReference>
<name>J3JVR4_DENPD</name>
<dbReference type="GO" id="GO:0016255">
    <property type="term" value="P:attachment of GPI anchor to protein"/>
    <property type="evidence" value="ECO:0007669"/>
    <property type="project" value="InterPro"/>
</dbReference>
<dbReference type="OrthoDB" id="331263at2759"/>
<evidence type="ECO:0000313" key="3">
    <source>
        <dbReference type="EMBL" id="AEE62294.1"/>
    </source>
</evidence>
<dbReference type="AlphaFoldDB" id="J3JVR4"/>
<protein>
    <recommendedName>
        <fullName evidence="4">GPI transamidase component PIG-T</fullName>
    </recommendedName>
</protein>
<dbReference type="PANTHER" id="PTHR12959">
    <property type="entry name" value="GPI TRANSAMIDASE COMPONENT PIG-T-RELATED"/>
    <property type="match status" value="1"/>
</dbReference>
<organism evidence="3">
    <name type="scientific">Dendroctonus ponderosae</name>
    <name type="common">Mountain pine beetle</name>
    <dbReference type="NCBI Taxonomy" id="77166"/>
    <lineage>
        <taxon>Eukaryota</taxon>
        <taxon>Metazoa</taxon>
        <taxon>Ecdysozoa</taxon>
        <taxon>Arthropoda</taxon>
        <taxon>Hexapoda</taxon>
        <taxon>Insecta</taxon>
        <taxon>Pterygota</taxon>
        <taxon>Neoptera</taxon>
        <taxon>Endopterygota</taxon>
        <taxon>Coleoptera</taxon>
        <taxon>Polyphaga</taxon>
        <taxon>Cucujiformia</taxon>
        <taxon>Curculionidae</taxon>
        <taxon>Scolytinae</taxon>
        <taxon>Dendroctonus</taxon>
    </lineage>
</organism>
<dbReference type="EMBL" id="BT127332">
    <property type="protein sequence ID" value="AEE62294.1"/>
    <property type="molecule type" value="mRNA"/>
</dbReference>
<dbReference type="HOGENOM" id="CLU_021459_2_0_1"/>